<reference evidence="1 2" key="1">
    <citation type="journal article" date="2016" name="Nat. Commun.">
        <title>Thousands of microbial genomes shed light on interconnected biogeochemical processes in an aquifer system.</title>
        <authorList>
            <person name="Anantharaman K."/>
            <person name="Brown C.T."/>
            <person name="Hug L.A."/>
            <person name="Sharon I."/>
            <person name="Castelle C.J."/>
            <person name="Probst A.J."/>
            <person name="Thomas B.C."/>
            <person name="Singh A."/>
            <person name="Wilkins M.J."/>
            <person name="Karaoz U."/>
            <person name="Brodie E.L."/>
            <person name="Williams K.H."/>
            <person name="Hubbard S.S."/>
            <person name="Banfield J.F."/>
        </authorList>
    </citation>
    <scope>NUCLEOTIDE SEQUENCE [LARGE SCALE GENOMIC DNA]</scope>
</reference>
<gene>
    <name evidence="1" type="ORF">A2563_00250</name>
</gene>
<dbReference type="AlphaFoldDB" id="A0A1F6PAA2"/>
<name>A0A1F6PAA2_9BACT</name>
<evidence type="ECO:0000313" key="1">
    <source>
        <dbReference type="EMBL" id="OGH93105.1"/>
    </source>
</evidence>
<proteinExistence type="predicted"/>
<sequence length="103" mass="12022">MSERSGGEKNIEEYLYQEYDGMMNEVVFKLVELAAANVSVNLTDKEIRRIKELNSRRSNILEVQHAAKSKSTEEKIKSYQEIIPMLKELLDDMKKFEAKILPR</sequence>
<protein>
    <submittedName>
        <fullName evidence="1">Uncharacterized protein</fullName>
    </submittedName>
</protein>
<dbReference type="STRING" id="1798705.A2563_00250"/>
<dbReference type="Proteomes" id="UP000176634">
    <property type="component" value="Unassembled WGS sequence"/>
</dbReference>
<organism evidence="1 2">
    <name type="scientific">Candidatus Magasanikbacteria bacterium RIFOXYD1_FULL_40_23</name>
    <dbReference type="NCBI Taxonomy" id="1798705"/>
    <lineage>
        <taxon>Bacteria</taxon>
        <taxon>Candidatus Magasanikiibacteriota</taxon>
    </lineage>
</organism>
<accession>A0A1F6PAA2</accession>
<comment type="caution">
    <text evidence="1">The sequence shown here is derived from an EMBL/GenBank/DDBJ whole genome shotgun (WGS) entry which is preliminary data.</text>
</comment>
<evidence type="ECO:0000313" key="2">
    <source>
        <dbReference type="Proteomes" id="UP000176634"/>
    </source>
</evidence>
<dbReference type="EMBL" id="MFRA01000002">
    <property type="protein sequence ID" value="OGH93105.1"/>
    <property type="molecule type" value="Genomic_DNA"/>
</dbReference>